<dbReference type="GO" id="GO:0008270">
    <property type="term" value="F:zinc ion binding"/>
    <property type="evidence" value="ECO:0007669"/>
    <property type="project" value="UniProtKB-KW"/>
</dbReference>
<dbReference type="AlphaFoldDB" id="W9QYB0"/>
<evidence type="ECO:0000256" key="2">
    <source>
        <dbReference type="SAM" id="MobiDB-lite"/>
    </source>
</evidence>
<dbReference type="PROSITE" id="PS50157">
    <property type="entry name" value="ZINC_FINGER_C2H2_2"/>
    <property type="match status" value="1"/>
</dbReference>
<dbReference type="InterPro" id="IPR036236">
    <property type="entry name" value="Znf_C2H2_sf"/>
</dbReference>
<dbReference type="EMBL" id="KE344356">
    <property type="protein sequence ID" value="EXB58196.1"/>
    <property type="molecule type" value="Genomic_DNA"/>
</dbReference>
<dbReference type="SUPFAM" id="SSF57667">
    <property type="entry name" value="beta-beta-alpha zinc fingers"/>
    <property type="match status" value="1"/>
</dbReference>
<organism evidence="4 5">
    <name type="scientific">Morus notabilis</name>
    <dbReference type="NCBI Taxonomy" id="981085"/>
    <lineage>
        <taxon>Eukaryota</taxon>
        <taxon>Viridiplantae</taxon>
        <taxon>Streptophyta</taxon>
        <taxon>Embryophyta</taxon>
        <taxon>Tracheophyta</taxon>
        <taxon>Spermatophyta</taxon>
        <taxon>Magnoliopsida</taxon>
        <taxon>eudicotyledons</taxon>
        <taxon>Gunneridae</taxon>
        <taxon>Pentapetalae</taxon>
        <taxon>rosids</taxon>
        <taxon>fabids</taxon>
        <taxon>Rosales</taxon>
        <taxon>Moraceae</taxon>
        <taxon>Moreae</taxon>
        <taxon>Morus</taxon>
    </lineage>
</organism>
<dbReference type="InterPro" id="IPR013087">
    <property type="entry name" value="Znf_C2H2_type"/>
</dbReference>
<keyword evidence="1" id="KW-0863">Zinc-finger</keyword>
<reference evidence="5" key="1">
    <citation type="submission" date="2013-01" db="EMBL/GenBank/DDBJ databases">
        <title>Draft Genome Sequence of a Mulberry Tree, Morus notabilis C.K. Schneid.</title>
        <authorList>
            <person name="He N."/>
            <person name="Zhao S."/>
        </authorList>
    </citation>
    <scope>NUCLEOTIDE SEQUENCE</scope>
</reference>
<sequence length="77" mass="8746">MSDDESVSSSSSEDGDEAMDRYPCSLCNRVAHTQEQLVKHRKKHHNKKKTNCSLCGMKFKEKAVFDAHDCLTFDTHA</sequence>
<feature type="region of interest" description="Disordered" evidence="2">
    <location>
        <begin position="1"/>
        <end position="20"/>
    </location>
</feature>
<keyword evidence="1" id="KW-0479">Metal-binding</keyword>
<dbReference type="Proteomes" id="UP000030645">
    <property type="component" value="Unassembled WGS sequence"/>
</dbReference>
<dbReference type="Gene3D" id="3.30.160.60">
    <property type="entry name" value="Classic Zinc Finger"/>
    <property type="match status" value="1"/>
</dbReference>
<feature type="domain" description="C2H2-type" evidence="3">
    <location>
        <begin position="22"/>
        <end position="49"/>
    </location>
</feature>
<evidence type="ECO:0000313" key="4">
    <source>
        <dbReference type="EMBL" id="EXB58196.1"/>
    </source>
</evidence>
<protein>
    <recommendedName>
        <fullName evidence="3">C2H2-type domain-containing protein</fullName>
    </recommendedName>
</protein>
<accession>W9QYB0</accession>
<evidence type="ECO:0000313" key="5">
    <source>
        <dbReference type="Proteomes" id="UP000030645"/>
    </source>
</evidence>
<gene>
    <name evidence="4" type="ORF">L484_026399</name>
</gene>
<proteinExistence type="predicted"/>
<evidence type="ECO:0000259" key="3">
    <source>
        <dbReference type="PROSITE" id="PS50157"/>
    </source>
</evidence>
<evidence type="ECO:0000256" key="1">
    <source>
        <dbReference type="PROSITE-ProRule" id="PRU00042"/>
    </source>
</evidence>
<name>W9QYB0_9ROSA</name>
<keyword evidence="1" id="KW-0862">Zinc</keyword>
<keyword evidence="5" id="KW-1185">Reference proteome</keyword>
<dbReference type="SMART" id="SM00355">
    <property type="entry name" value="ZnF_C2H2"/>
    <property type="match status" value="2"/>
</dbReference>